<gene>
    <name evidence="9" type="ORF">LSH36_203g00031</name>
</gene>
<evidence type="ECO:0000256" key="2">
    <source>
        <dbReference type="ARBA" id="ARBA00004496"/>
    </source>
</evidence>
<comment type="similarity">
    <text evidence="3">Belongs to the class I-like SAM-binding methyltransferase superfamily. TPMT family.</text>
</comment>
<evidence type="ECO:0000313" key="9">
    <source>
        <dbReference type="EMBL" id="KAK2156859.1"/>
    </source>
</evidence>
<comment type="subcellular location">
    <subcellularLocation>
        <location evidence="2">Cytoplasm</location>
    </subcellularLocation>
</comment>
<name>A0AAD9JP70_9ANNE</name>
<dbReference type="FunFam" id="3.40.50.150:FF:000101">
    <property type="entry name" value="Thiopurine S-methyltransferase"/>
    <property type="match status" value="1"/>
</dbReference>
<dbReference type="InterPro" id="IPR029063">
    <property type="entry name" value="SAM-dependent_MTases_sf"/>
</dbReference>
<protein>
    <recommendedName>
        <fullName evidence="4">thiopurine S-methyltransferase</fullName>
        <ecNumber evidence="4">2.1.1.67</ecNumber>
    </recommendedName>
</protein>
<evidence type="ECO:0000256" key="1">
    <source>
        <dbReference type="ARBA" id="ARBA00000903"/>
    </source>
</evidence>
<dbReference type="Gene3D" id="3.40.50.150">
    <property type="entry name" value="Vaccinia Virus protein VP39"/>
    <property type="match status" value="1"/>
</dbReference>
<keyword evidence="8" id="KW-0949">S-adenosyl-L-methionine</keyword>
<dbReference type="PROSITE" id="PS51585">
    <property type="entry name" value="SAM_MT_TPMT"/>
    <property type="match status" value="1"/>
</dbReference>
<evidence type="ECO:0000256" key="7">
    <source>
        <dbReference type="ARBA" id="ARBA00022679"/>
    </source>
</evidence>
<dbReference type="InterPro" id="IPR008854">
    <property type="entry name" value="TPMT"/>
</dbReference>
<dbReference type="GO" id="GO:0032259">
    <property type="term" value="P:methylation"/>
    <property type="evidence" value="ECO:0007669"/>
    <property type="project" value="UniProtKB-KW"/>
</dbReference>
<dbReference type="AlphaFoldDB" id="A0AAD9JP70"/>
<dbReference type="EC" id="2.1.1.67" evidence="4"/>
<dbReference type="Pfam" id="PF05724">
    <property type="entry name" value="TPMT"/>
    <property type="match status" value="1"/>
</dbReference>
<evidence type="ECO:0000313" key="10">
    <source>
        <dbReference type="Proteomes" id="UP001208570"/>
    </source>
</evidence>
<evidence type="ECO:0000256" key="5">
    <source>
        <dbReference type="ARBA" id="ARBA00022490"/>
    </source>
</evidence>
<dbReference type="Proteomes" id="UP001208570">
    <property type="component" value="Unassembled WGS sequence"/>
</dbReference>
<dbReference type="PANTHER" id="PTHR10259:SF11">
    <property type="entry name" value="THIOPURINE S-METHYLTRANSFERASE"/>
    <property type="match status" value="1"/>
</dbReference>
<keyword evidence="10" id="KW-1185">Reference proteome</keyword>
<comment type="catalytic activity">
    <reaction evidence="1">
        <text>S-adenosyl-L-methionine + a thiopurine = S-adenosyl-L-homocysteine + a thiopurine S-methylether.</text>
        <dbReference type="EC" id="2.1.1.67"/>
    </reaction>
</comment>
<evidence type="ECO:0000256" key="3">
    <source>
        <dbReference type="ARBA" id="ARBA00008145"/>
    </source>
</evidence>
<accession>A0AAD9JP70</accession>
<reference evidence="9" key="1">
    <citation type="journal article" date="2023" name="Mol. Biol. Evol.">
        <title>Third-Generation Sequencing Reveals the Adaptive Role of the Epigenome in Three Deep-Sea Polychaetes.</title>
        <authorList>
            <person name="Perez M."/>
            <person name="Aroh O."/>
            <person name="Sun Y."/>
            <person name="Lan Y."/>
            <person name="Juniper S.K."/>
            <person name="Young C.R."/>
            <person name="Angers B."/>
            <person name="Qian P.Y."/>
        </authorList>
    </citation>
    <scope>NUCLEOTIDE SEQUENCE</scope>
    <source>
        <strain evidence="9">P08H-3</strain>
    </source>
</reference>
<comment type="caution">
    <text evidence="9">The sequence shown here is derived from an EMBL/GenBank/DDBJ whole genome shotgun (WGS) entry which is preliminary data.</text>
</comment>
<dbReference type="GO" id="GO:0008119">
    <property type="term" value="F:thiopurine S-methyltransferase activity"/>
    <property type="evidence" value="ECO:0007669"/>
    <property type="project" value="UniProtKB-EC"/>
</dbReference>
<evidence type="ECO:0000256" key="6">
    <source>
        <dbReference type="ARBA" id="ARBA00022603"/>
    </source>
</evidence>
<dbReference type="EMBL" id="JAODUP010000203">
    <property type="protein sequence ID" value="KAK2156859.1"/>
    <property type="molecule type" value="Genomic_DNA"/>
</dbReference>
<keyword evidence="6" id="KW-0489">Methyltransferase</keyword>
<evidence type="ECO:0000256" key="4">
    <source>
        <dbReference type="ARBA" id="ARBA00011905"/>
    </source>
</evidence>
<evidence type="ECO:0000256" key="8">
    <source>
        <dbReference type="ARBA" id="ARBA00022691"/>
    </source>
</evidence>
<organism evidence="9 10">
    <name type="scientific">Paralvinella palmiformis</name>
    <dbReference type="NCBI Taxonomy" id="53620"/>
    <lineage>
        <taxon>Eukaryota</taxon>
        <taxon>Metazoa</taxon>
        <taxon>Spiralia</taxon>
        <taxon>Lophotrochozoa</taxon>
        <taxon>Annelida</taxon>
        <taxon>Polychaeta</taxon>
        <taxon>Sedentaria</taxon>
        <taxon>Canalipalpata</taxon>
        <taxon>Terebellida</taxon>
        <taxon>Terebelliformia</taxon>
        <taxon>Alvinellidae</taxon>
        <taxon>Paralvinella</taxon>
    </lineage>
</organism>
<dbReference type="GO" id="GO:0005737">
    <property type="term" value="C:cytoplasm"/>
    <property type="evidence" value="ECO:0007669"/>
    <property type="project" value="UniProtKB-SubCell"/>
</dbReference>
<sequence length="211" mass="24585">MKRYYMFCLFQSFLESHLDVLVDGRQNIKIFFPLCGKTVDMKWLYDLGHTIVGVEGAQKPVEEFFKENDIEYTVHVVNDVNGHLYQSLDKRISLYLCDIYDFNSLVEGQFDAIWDRGSFGAINKSERARYAALLLSMMAPGCRYLLDNFSYDETHYIGPPRNVTEKDMQELFGSMCDIKLLDTFDMLTPERAVLHGLNKFDEQLWLLLPKC</sequence>
<dbReference type="PANTHER" id="PTHR10259">
    <property type="entry name" value="THIOPURINE S-METHYLTRANSFERASE"/>
    <property type="match status" value="1"/>
</dbReference>
<keyword evidence="5" id="KW-0963">Cytoplasm</keyword>
<keyword evidence="7" id="KW-0808">Transferase</keyword>
<dbReference type="SUPFAM" id="SSF53335">
    <property type="entry name" value="S-adenosyl-L-methionine-dependent methyltransferases"/>
    <property type="match status" value="1"/>
</dbReference>
<proteinExistence type="inferred from homology"/>